<dbReference type="PANTHER" id="PTHR43668">
    <property type="entry name" value="ALLANTOINASE"/>
    <property type="match status" value="1"/>
</dbReference>
<dbReference type="Pfam" id="PF12890">
    <property type="entry name" value="DHOase"/>
    <property type="match status" value="1"/>
</dbReference>
<evidence type="ECO:0000259" key="3">
    <source>
        <dbReference type="Pfam" id="PF07969"/>
    </source>
</evidence>
<protein>
    <submittedName>
        <fullName evidence="5">Dihydroorotase-like protein</fullName>
    </submittedName>
</protein>
<dbReference type="GO" id="GO:0006145">
    <property type="term" value="P:purine nucleobase catabolic process"/>
    <property type="evidence" value="ECO:0007669"/>
    <property type="project" value="TreeGrafter"/>
</dbReference>
<feature type="domain" description="Dihydroorotase catalytic" evidence="4">
    <location>
        <begin position="52"/>
        <end position="238"/>
    </location>
</feature>
<dbReference type="SUPFAM" id="SSF51556">
    <property type="entry name" value="Metallo-dependent hydrolases"/>
    <property type="match status" value="1"/>
</dbReference>
<evidence type="ECO:0000313" key="5">
    <source>
        <dbReference type="EMBL" id="BCK88866.1"/>
    </source>
</evidence>
<evidence type="ECO:0000256" key="2">
    <source>
        <dbReference type="ARBA" id="ARBA00022975"/>
    </source>
</evidence>
<dbReference type="InterPro" id="IPR032466">
    <property type="entry name" value="Metal_Hydrolase"/>
</dbReference>
<sequence length="425" mass="45595">MNIHIKNGRLIDPYNKIDAKQDVFIADKHIAAIGKAPQGFVAAQVIDASGLIVIPGLVDVAARLREPGYEYKATLESEMDAAMAGGVTSLACPPDTDPPLDEPGLVEMLKHRARSLNQARVFPVGALTYGLQGAELTEMVELTEAGCKAFSQADTPLTDTRVLMRAMQYAATFGYRVWLRPQDAFLAKDGVAHDGEVATRLGLPAIPVAAETIALATMLQLARETGAKLHICRISSAEGVELVRAAKRQGLAVTCDVSMNHVHLSEMDIGFFDANCHLIPPLRNQRDKAALRAGLLDGTIDAICSNHSPVDEDAKQLPFAEAEAGATGMELLLPLMLKWADEEKIPLLDALARVTINPAQLLGVKMGHLSVGAHADVCVFDPAAAWKIEPAALKSQGKNTPFNGYTLQGKVHHTIVEGHVAYSTR</sequence>
<dbReference type="Gene3D" id="3.20.20.140">
    <property type="entry name" value="Metal-dependent hydrolases"/>
    <property type="match status" value="1"/>
</dbReference>
<dbReference type="Proteomes" id="UP001320326">
    <property type="component" value="Chromosome"/>
</dbReference>
<dbReference type="InterPro" id="IPR050138">
    <property type="entry name" value="DHOase/Allantoinase_Hydrolase"/>
</dbReference>
<dbReference type="InterPro" id="IPR013108">
    <property type="entry name" value="Amidohydro_3"/>
</dbReference>
<evidence type="ECO:0000256" key="1">
    <source>
        <dbReference type="ARBA" id="ARBA00022833"/>
    </source>
</evidence>
<dbReference type="NCBIfam" id="NF005791">
    <property type="entry name" value="PRK07627.1"/>
    <property type="match status" value="1"/>
</dbReference>
<dbReference type="GO" id="GO:0046872">
    <property type="term" value="F:metal ion binding"/>
    <property type="evidence" value="ECO:0007669"/>
    <property type="project" value="InterPro"/>
</dbReference>
<evidence type="ECO:0000259" key="4">
    <source>
        <dbReference type="Pfam" id="PF12890"/>
    </source>
</evidence>
<dbReference type="Gene3D" id="2.30.40.10">
    <property type="entry name" value="Urease, subunit C, domain 1"/>
    <property type="match status" value="1"/>
</dbReference>
<dbReference type="KEGG" id="seme:MIZ01_2672"/>
<dbReference type="InterPro" id="IPR004722">
    <property type="entry name" value="DHOase"/>
</dbReference>
<evidence type="ECO:0000313" key="6">
    <source>
        <dbReference type="Proteomes" id="UP001320326"/>
    </source>
</evidence>
<dbReference type="GO" id="GO:0004038">
    <property type="term" value="F:allantoinase activity"/>
    <property type="evidence" value="ECO:0007669"/>
    <property type="project" value="TreeGrafter"/>
</dbReference>
<proteinExistence type="predicted"/>
<gene>
    <name evidence="5" type="ORF">MIZ01_2672</name>
</gene>
<keyword evidence="6" id="KW-1185">Reference proteome</keyword>
<feature type="domain" description="Amidohydrolase 3" evidence="3">
    <location>
        <begin position="341"/>
        <end position="422"/>
    </location>
</feature>
<dbReference type="InterPro" id="IPR024403">
    <property type="entry name" value="DHOase_cat"/>
</dbReference>
<dbReference type="CDD" id="cd01317">
    <property type="entry name" value="DHOase_IIa"/>
    <property type="match status" value="1"/>
</dbReference>
<dbReference type="GO" id="GO:0005737">
    <property type="term" value="C:cytoplasm"/>
    <property type="evidence" value="ECO:0007669"/>
    <property type="project" value="TreeGrafter"/>
</dbReference>
<dbReference type="EMBL" id="AP023423">
    <property type="protein sequence ID" value="BCK88866.1"/>
    <property type="molecule type" value="Genomic_DNA"/>
</dbReference>
<dbReference type="PANTHER" id="PTHR43668:SF2">
    <property type="entry name" value="ALLANTOINASE"/>
    <property type="match status" value="1"/>
</dbReference>
<dbReference type="AlphaFoldDB" id="A0AAN2C098"/>
<dbReference type="Pfam" id="PF07969">
    <property type="entry name" value="Amidohydro_3"/>
    <property type="match status" value="1"/>
</dbReference>
<dbReference type="SUPFAM" id="SSF51338">
    <property type="entry name" value="Composite domain of metallo-dependent hydrolases"/>
    <property type="match status" value="1"/>
</dbReference>
<accession>A0AAN2C098</accession>
<organism evidence="5 6">
    <name type="scientific">Sideroxyarcus emersonii</name>
    <dbReference type="NCBI Taxonomy" id="2764705"/>
    <lineage>
        <taxon>Bacteria</taxon>
        <taxon>Pseudomonadati</taxon>
        <taxon>Pseudomonadota</taxon>
        <taxon>Betaproteobacteria</taxon>
        <taxon>Nitrosomonadales</taxon>
        <taxon>Gallionellaceae</taxon>
        <taxon>Sideroxyarcus</taxon>
    </lineage>
</organism>
<name>A0AAN2C098_9PROT</name>
<dbReference type="GO" id="GO:0004151">
    <property type="term" value="F:dihydroorotase activity"/>
    <property type="evidence" value="ECO:0007669"/>
    <property type="project" value="InterPro"/>
</dbReference>
<dbReference type="NCBIfam" id="TIGR00857">
    <property type="entry name" value="pyrC_multi"/>
    <property type="match status" value="1"/>
</dbReference>
<dbReference type="GO" id="GO:0006221">
    <property type="term" value="P:pyrimidine nucleotide biosynthetic process"/>
    <property type="evidence" value="ECO:0007669"/>
    <property type="project" value="UniProtKB-KW"/>
</dbReference>
<reference evidence="5 6" key="1">
    <citation type="journal article" date="2022" name="Int. J. Syst. Evol. Microbiol.">
        <title>&lt;i&gt;Sideroxyarcus emersonii&lt;/i&gt; gen. nov. sp. nov., a neutrophilic, microaerobic iron- and thiosulfate-oxidizing bacterium isolated from iron-rich wetland sediment.</title>
        <authorList>
            <person name="Kato S."/>
            <person name="Itoh T."/>
            <person name="Iino T."/>
            <person name="Ohkuma M."/>
        </authorList>
    </citation>
    <scope>NUCLEOTIDE SEQUENCE [LARGE SCALE GENOMIC DNA]</scope>
    <source>
        <strain evidence="5 6">MIZ01</strain>
    </source>
</reference>
<keyword evidence="2" id="KW-0665">Pyrimidine biosynthesis</keyword>
<keyword evidence="1" id="KW-0862">Zinc</keyword>
<dbReference type="InterPro" id="IPR011059">
    <property type="entry name" value="Metal-dep_hydrolase_composite"/>
</dbReference>
<dbReference type="RefSeq" id="WP_237247374.1">
    <property type="nucleotide sequence ID" value="NZ_AP023423.1"/>
</dbReference>